<dbReference type="RefSeq" id="WP_327598838.1">
    <property type="nucleotide sequence ID" value="NZ_JAYXHS010000001.1"/>
</dbReference>
<comment type="caution">
    <text evidence="2">The sequence shown here is derived from an EMBL/GenBank/DDBJ whole genome shotgun (WGS) entry which is preliminary data.</text>
</comment>
<keyword evidence="1" id="KW-0812">Transmembrane</keyword>
<name>A0ABU6K2N5_9RHOO</name>
<reference evidence="2 3" key="1">
    <citation type="submission" date="2024-01" db="EMBL/GenBank/DDBJ databases">
        <title>Uliginosibacterium soil sp. nov.</title>
        <authorList>
            <person name="Lv Y."/>
        </authorList>
    </citation>
    <scope>NUCLEOTIDE SEQUENCE [LARGE SCALE GENOMIC DNA]</scope>
    <source>
        <strain evidence="2 3">H3</strain>
    </source>
</reference>
<evidence type="ECO:0000313" key="3">
    <source>
        <dbReference type="Proteomes" id="UP001331561"/>
    </source>
</evidence>
<dbReference type="Proteomes" id="UP001331561">
    <property type="component" value="Unassembled WGS sequence"/>
</dbReference>
<keyword evidence="3" id="KW-1185">Reference proteome</keyword>
<proteinExistence type="predicted"/>
<sequence>MSIHEIYVFVLQWAFAILSYLRICAYVPTCRRLMRPGARGDDYSLQTWMIWAFSHLAFVLMLLEQGNYEINAMLVVSILNMLLCFVTAFLIARLRLPRHEPGDAKRERLAGRGAALRP</sequence>
<evidence type="ECO:0008006" key="4">
    <source>
        <dbReference type="Google" id="ProtNLM"/>
    </source>
</evidence>
<accession>A0ABU6K2N5</accession>
<protein>
    <recommendedName>
        <fullName evidence="4">PQ-loop repeat-containing protein</fullName>
    </recommendedName>
</protein>
<gene>
    <name evidence="2" type="ORF">VVD49_09170</name>
</gene>
<organism evidence="2 3">
    <name type="scientific">Uliginosibacterium silvisoli</name>
    <dbReference type="NCBI Taxonomy" id="3114758"/>
    <lineage>
        <taxon>Bacteria</taxon>
        <taxon>Pseudomonadati</taxon>
        <taxon>Pseudomonadota</taxon>
        <taxon>Betaproteobacteria</taxon>
        <taxon>Rhodocyclales</taxon>
        <taxon>Zoogloeaceae</taxon>
        <taxon>Uliginosibacterium</taxon>
    </lineage>
</organism>
<keyword evidence="1" id="KW-0472">Membrane</keyword>
<evidence type="ECO:0000313" key="2">
    <source>
        <dbReference type="EMBL" id="MEC5385894.1"/>
    </source>
</evidence>
<feature type="transmembrane region" description="Helical" evidence="1">
    <location>
        <begin position="6"/>
        <end position="27"/>
    </location>
</feature>
<keyword evidence="1" id="KW-1133">Transmembrane helix</keyword>
<evidence type="ECO:0000256" key="1">
    <source>
        <dbReference type="SAM" id="Phobius"/>
    </source>
</evidence>
<dbReference type="EMBL" id="JAYXHS010000001">
    <property type="protein sequence ID" value="MEC5385894.1"/>
    <property type="molecule type" value="Genomic_DNA"/>
</dbReference>
<feature type="transmembrane region" description="Helical" evidence="1">
    <location>
        <begin position="48"/>
        <end position="66"/>
    </location>
</feature>
<feature type="transmembrane region" description="Helical" evidence="1">
    <location>
        <begin position="72"/>
        <end position="92"/>
    </location>
</feature>